<reference evidence="3" key="1">
    <citation type="submission" date="2017-04" db="EMBL/GenBank/DDBJ databases">
        <authorList>
            <person name="Varghese N."/>
            <person name="Submissions S."/>
        </authorList>
    </citation>
    <scope>NUCLEOTIDE SEQUENCE [LARGE SCALE GENOMIC DNA]</scope>
</reference>
<evidence type="ECO:0000256" key="1">
    <source>
        <dbReference type="SAM" id="Phobius"/>
    </source>
</evidence>
<accession>A0A1Y6EY75</accession>
<dbReference type="AlphaFoldDB" id="A0A1Y6EY75"/>
<feature type="transmembrane region" description="Helical" evidence="1">
    <location>
        <begin position="29"/>
        <end position="50"/>
    </location>
</feature>
<name>A0A1Y6EY75_9HYPH</name>
<evidence type="ECO:0000313" key="3">
    <source>
        <dbReference type="Proteomes" id="UP000194474"/>
    </source>
</evidence>
<protein>
    <submittedName>
        <fullName evidence="2">Uncharacterized protein</fullName>
    </submittedName>
</protein>
<sequence>MLVLTVAGFLLLVPPLVQLFNHDVRFAGVPQIVVYLFGLWLALIGGTVALTRHLEPDRNDLSDEGDS</sequence>
<dbReference type="Proteomes" id="UP000194474">
    <property type="component" value="Unassembled WGS sequence"/>
</dbReference>
<organism evidence="2 3">
    <name type="scientific">Devosia lucknowensis</name>
    <dbReference type="NCBI Taxonomy" id="1096929"/>
    <lineage>
        <taxon>Bacteria</taxon>
        <taxon>Pseudomonadati</taxon>
        <taxon>Pseudomonadota</taxon>
        <taxon>Alphaproteobacteria</taxon>
        <taxon>Hyphomicrobiales</taxon>
        <taxon>Devosiaceae</taxon>
        <taxon>Devosia</taxon>
    </lineage>
</organism>
<proteinExistence type="predicted"/>
<gene>
    <name evidence="2" type="ORF">SAMN06295905_1168</name>
</gene>
<evidence type="ECO:0000313" key="2">
    <source>
        <dbReference type="EMBL" id="SMQ65213.1"/>
    </source>
</evidence>
<keyword evidence="1" id="KW-0812">Transmembrane</keyword>
<dbReference type="EMBL" id="FXWK01000001">
    <property type="protein sequence ID" value="SMQ65213.1"/>
    <property type="molecule type" value="Genomic_DNA"/>
</dbReference>
<keyword evidence="3" id="KW-1185">Reference proteome</keyword>
<keyword evidence="1" id="KW-0472">Membrane</keyword>
<keyword evidence="1" id="KW-1133">Transmembrane helix</keyword>